<dbReference type="EMBL" id="KQ090287">
    <property type="protein sequence ID" value="KMS97918.1"/>
    <property type="molecule type" value="Genomic_DNA"/>
</dbReference>
<name>A0A0J8BCW9_BETVV</name>
<dbReference type="AlphaFoldDB" id="A0A0J8BCW9"/>
<protein>
    <submittedName>
        <fullName evidence="1">Uncharacterized protein</fullName>
    </submittedName>
</protein>
<gene>
    <name evidence="1" type="ORF">BVRB_4g097370</name>
</gene>
<dbReference type="Proteomes" id="UP000035740">
    <property type="component" value="Unassembled WGS sequence"/>
</dbReference>
<keyword evidence="2" id="KW-1185">Reference proteome</keyword>
<evidence type="ECO:0000313" key="1">
    <source>
        <dbReference type="EMBL" id="KMS97918.1"/>
    </source>
</evidence>
<sequence length="33" mass="3700">MKKLKLLISLKDKFTIGGNDSYVAINAVKVKTY</sequence>
<evidence type="ECO:0000313" key="2">
    <source>
        <dbReference type="Proteomes" id="UP000035740"/>
    </source>
</evidence>
<reference evidence="1 2" key="1">
    <citation type="journal article" date="2014" name="Nature">
        <title>The genome of the recently domesticated crop plant sugar beet (Beta vulgaris).</title>
        <authorList>
            <person name="Dohm J.C."/>
            <person name="Minoche A.E."/>
            <person name="Holtgrawe D."/>
            <person name="Capella-Gutierrez S."/>
            <person name="Zakrzewski F."/>
            <person name="Tafer H."/>
            <person name="Rupp O."/>
            <person name="Sorensen T.R."/>
            <person name="Stracke R."/>
            <person name="Reinhardt R."/>
            <person name="Goesmann A."/>
            <person name="Kraft T."/>
            <person name="Schulz B."/>
            <person name="Stadler P.F."/>
            <person name="Schmidt T."/>
            <person name="Gabaldon T."/>
            <person name="Lehrach H."/>
            <person name="Weisshaar B."/>
            <person name="Himmelbauer H."/>
        </authorList>
    </citation>
    <scope>NUCLEOTIDE SEQUENCE [LARGE SCALE GENOMIC DNA]</scope>
    <source>
        <tissue evidence="1">Taproot</tissue>
    </source>
</reference>
<proteinExistence type="predicted"/>
<accession>A0A0J8BCW9</accession>
<organism evidence="1 2">
    <name type="scientific">Beta vulgaris subsp. vulgaris</name>
    <name type="common">Beet</name>
    <dbReference type="NCBI Taxonomy" id="3555"/>
    <lineage>
        <taxon>Eukaryota</taxon>
        <taxon>Viridiplantae</taxon>
        <taxon>Streptophyta</taxon>
        <taxon>Embryophyta</taxon>
        <taxon>Tracheophyta</taxon>
        <taxon>Spermatophyta</taxon>
        <taxon>Magnoliopsida</taxon>
        <taxon>eudicotyledons</taxon>
        <taxon>Gunneridae</taxon>
        <taxon>Pentapetalae</taxon>
        <taxon>Caryophyllales</taxon>
        <taxon>Chenopodiaceae</taxon>
        <taxon>Betoideae</taxon>
        <taxon>Beta</taxon>
    </lineage>
</organism>
<dbReference type="Gramene" id="KMS97918">
    <property type="protein sequence ID" value="KMS97918"/>
    <property type="gene ID" value="BVRB_4g097370"/>
</dbReference>